<reference evidence="3 4" key="1">
    <citation type="submission" date="2024-11" db="EMBL/GenBank/DDBJ databases">
        <title>Identification and Characterization of a Novel Fosfomycin Bacillithiol Transferase FosB8 in Paenibacillus illinoisensis.</title>
        <authorList>
            <person name="Lu W."/>
        </authorList>
    </citation>
    <scope>NUCLEOTIDE SEQUENCE [LARGE SCALE GENOMIC DNA]</scope>
    <source>
        <strain evidence="3 4">WP77</strain>
    </source>
</reference>
<evidence type="ECO:0000256" key="2">
    <source>
        <dbReference type="SAM" id="SignalP"/>
    </source>
</evidence>
<dbReference type="Proteomes" id="UP001618531">
    <property type="component" value="Unassembled WGS sequence"/>
</dbReference>
<dbReference type="EMBL" id="JBIYSL010000001">
    <property type="protein sequence ID" value="MFK0521779.1"/>
    <property type="molecule type" value="Genomic_DNA"/>
</dbReference>
<feature type="chain" id="PRO_5046166972" description="Lipoprotein" evidence="2">
    <location>
        <begin position="25"/>
        <end position="195"/>
    </location>
</feature>
<evidence type="ECO:0000256" key="1">
    <source>
        <dbReference type="SAM" id="MobiDB-lite"/>
    </source>
</evidence>
<evidence type="ECO:0000313" key="4">
    <source>
        <dbReference type="Proteomes" id="UP001618531"/>
    </source>
</evidence>
<feature type="signal peptide" evidence="2">
    <location>
        <begin position="1"/>
        <end position="24"/>
    </location>
</feature>
<keyword evidence="4" id="KW-1185">Reference proteome</keyword>
<sequence length="195" mass="22433">MNKRYYVIFSVVMTVFLLQSACTASGGDSMNEINQTNHSSSKTPVSQTPTSTNVITESERLFDPEGLEFKEIGVEDFKKGVFIDFERYKKDFFNDDIISKLKGNLEGIVENDKAKFKVHLYEGSQKESLFFDEENAQFMFNDLDLLEKITIDGREQIRIGVQYAKKHEDGSVENTAITYFFTKNKEGNWLIENID</sequence>
<dbReference type="RefSeq" id="WP_402872274.1">
    <property type="nucleotide sequence ID" value="NZ_JBIYSL010000001.1"/>
</dbReference>
<keyword evidence="2" id="KW-0732">Signal</keyword>
<feature type="region of interest" description="Disordered" evidence="1">
    <location>
        <begin position="32"/>
        <end position="51"/>
    </location>
</feature>
<evidence type="ECO:0000313" key="3">
    <source>
        <dbReference type="EMBL" id="MFK0521779.1"/>
    </source>
</evidence>
<proteinExistence type="predicted"/>
<accession>A0ABW8HS32</accession>
<gene>
    <name evidence="3" type="ORF">ACINKY_06155</name>
</gene>
<protein>
    <recommendedName>
        <fullName evidence="5">Lipoprotein</fullName>
    </recommendedName>
</protein>
<organism evidence="3 4">
    <name type="scientific">Paenibacillus illinoisensis</name>
    <dbReference type="NCBI Taxonomy" id="59845"/>
    <lineage>
        <taxon>Bacteria</taxon>
        <taxon>Bacillati</taxon>
        <taxon>Bacillota</taxon>
        <taxon>Bacilli</taxon>
        <taxon>Bacillales</taxon>
        <taxon>Paenibacillaceae</taxon>
        <taxon>Paenibacillus</taxon>
    </lineage>
</organism>
<comment type="caution">
    <text evidence="3">The sequence shown here is derived from an EMBL/GenBank/DDBJ whole genome shotgun (WGS) entry which is preliminary data.</text>
</comment>
<evidence type="ECO:0008006" key="5">
    <source>
        <dbReference type="Google" id="ProtNLM"/>
    </source>
</evidence>
<name>A0ABW8HS32_9BACL</name>